<dbReference type="InterPro" id="IPR006583">
    <property type="entry name" value="PAN-3_domain"/>
</dbReference>
<dbReference type="SMART" id="SM00034">
    <property type="entry name" value="CLECT"/>
    <property type="match status" value="1"/>
</dbReference>
<dbReference type="SMART" id="SM00605">
    <property type="entry name" value="CW"/>
    <property type="match status" value="1"/>
</dbReference>
<feature type="domain" description="PAN-3" evidence="2">
    <location>
        <begin position="1"/>
        <end position="110"/>
    </location>
</feature>
<evidence type="ECO:0000313" key="4">
    <source>
        <dbReference type="Proteomes" id="UP000001940"/>
    </source>
</evidence>
<dbReference type="AlphaFoldDB" id="Q9NEP2"/>
<evidence type="ECO:0000313" key="3">
    <source>
        <dbReference type="EMBL" id="CAB81990.2"/>
    </source>
</evidence>
<dbReference type="HOGENOM" id="CLU_045736_2_0_1"/>
<dbReference type="GeneID" id="190575"/>
<sequence>MVVFYGQPVDYSQVSMKSYSLSTCIAYCYNMDTCVAVYTPDSSEVCIVFEFGQISTLQQLEASSGKVMGVKMLSANSTNCSTTSDGNSMVTGYQLNNTFYPYSISDTWTFTSGSSVSCQANFTMFVRPLGSWCIGIIPTTTCLTQQDSATQCKSLYGGVLSGLQTLAERDFVAATAQPWLGLQSNFTTYGVWINGARKTSCMETVKSVDCNGTNEFAYSDPLLTAYDGYTWAANQPSGVDYVPSSSNCLNLYFTETTILGIDDYMCNVASLRGELCYKGYACGIEPS</sequence>
<dbReference type="InterPro" id="IPR001304">
    <property type="entry name" value="C-type_lectin-like"/>
</dbReference>
<dbReference type="EMBL" id="BX284601">
    <property type="protein sequence ID" value="CAB81990.2"/>
    <property type="molecule type" value="Genomic_DNA"/>
</dbReference>
<dbReference type="RefSeq" id="NP_001355369.1">
    <property type="nucleotide sequence ID" value="NM_001368569.1"/>
</dbReference>
<name>Q9NEP2_CAEEL</name>
<dbReference type="WormBase" id="Y71A12B.5">
    <property type="protein sequence ID" value="CE52917"/>
    <property type="gene ID" value="WBGene00013502"/>
    <property type="gene designation" value="clec-111"/>
</dbReference>
<dbReference type="PANTHER" id="PTHR47629">
    <property type="entry name" value="C-TYPE LECTIN-RELATED"/>
    <property type="match status" value="1"/>
</dbReference>
<dbReference type="OrthoDB" id="5844716at2759"/>
<protein>
    <submittedName>
        <fullName evidence="3">C-type lectin domain-containing protein</fullName>
    </submittedName>
</protein>
<dbReference type="Proteomes" id="UP000001940">
    <property type="component" value="Chromosome I"/>
</dbReference>
<gene>
    <name evidence="3 5" type="primary">clec-111</name>
    <name evidence="3" type="ORF">CELE_Y71A12B.5</name>
    <name evidence="5" type="ORF">Y71A12B.5</name>
</gene>
<dbReference type="KEGG" id="cel:CELE_Y71A12B.5"/>
<dbReference type="InParanoid" id="Q9NEP2"/>
<feature type="domain" description="C-type lectin" evidence="1">
    <location>
        <begin position="118"/>
        <end position="277"/>
    </location>
</feature>
<evidence type="ECO:0000313" key="5">
    <source>
        <dbReference type="WormBase" id="Y71A12B.5"/>
    </source>
</evidence>
<keyword evidence="4" id="KW-1185">Reference proteome</keyword>
<dbReference type="InterPro" id="IPR016187">
    <property type="entry name" value="CTDL_fold"/>
</dbReference>
<dbReference type="AGR" id="WB:WBGene00013502"/>
<dbReference type="UCSC" id="Y71A12B.5">
    <property type="organism name" value="c. elegans"/>
</dbReference>
<dbReference type="SMR" id="Q9NEP2"/>
<dbReference type="Gene3D" id="3.10.100.10">
    <property type="entry name" value="Mannose-Binding Protein A, subunit A"/>
    <property type="match status" value="1"/>
</dbReference>
<dbReference type="eggNOG" id="KOG4297">
    <property type="taxonomic scope" value="Eukaryota"/>
</dbReference>
<dbReference type="Pfam" id="PF08277">
    <property type="entry name" value="PAN_3"/>
    <property type="match status" value="1"/>
</dbReference>
<proteinExistence type="predicted"/>
<dbReference type="CTD" id="190575"/>
<dbReference type="InterPro" id="IPR016186">
    <property type="entry name" value="C-type_lectin-like/link_sf"/>
</dbReference>
<dbReference type="PhylomeDB" id="Q9NEP2"/>
<reference evidence="3 4" key="1">
    <citation type="journal article" date="1998" name="Science">
        <title>Genome sequence of the nematode C. elegans: a platform for investigating biology.</title>
        <authorList>
            <consortium name="The C. elegans sequencing consortium"/>
            <person name="Sulson J.E."/>
            <person name="Waterston R."/>
        </authorList>
    </citation>
    <scope>NUCLEOTIDE SEQUENCE [LARGE SCALE GENOMIC DNA]</scope>
    <source>
        <strain evidence="3 4">Bristol N2</strain>
    </source>
</reference>
<organism evidence="3 4">
    <name type="scientific">Caenorhabditis elegans</name>
    <dbReference type="NCBI Taxonomy" id="6239"/>
    <lineage>
        <taxon>Eukaryota</taxon>
        <taxon>Metazoa</taxon>
        <taxon>Ecdysozoa</taxon>
        <taxon>Nematoda</taxon>
        <taxon>Chromadorea</taxon>
        <taxon>Rhabditida</taxon>
        <taxon>Rhabditina</taxon>
        <taxon>Rhabditomorpha</taxon>
        <taxon>Rhabditoidea</taxon>
        <taxon>Rhabditidae</taxon>
        <taxon>Peloderinae</taxon>
        <taxon>Caenorhabditis</taxon>
    </lineage>
</organism>
<dbReference type="SUPFAM" id="SSF56436">
    <property type="entry name" value="C-type lectin-like"/>
    <property type="match status" value="1"/>
</dbReference>
<accession>Q9NEP2</accession>
<evidence type="ECO:0000259" key="1">
    <source>
        <dbReference type="SMART" id="SM00034"/>
    </source>
</evidence>
<dbReference type="FunCoup" id="Q9NEP2">
    <property type="interactions" value="171"/>
</dbReference>
<evidence type="ECO:0000259" key="2">
    <source>
        <dbReference type="SMART" id="SM00605"/>
    </source>
</evidence>